<proteinExistence type="predicted"/>
<dbReference type="Proteomes" id="UP000784294">
    <property type="component" value="Unassembled WGS sequence"/>
</dbReference>
<dbReference type="InterPro" id="IPR057629">
    <property type="entry name" value="Teneurin1-4_GBD"/>
</dbReference>
<gene>
    <name evidence="3" type="ORF">PXEA_LOCUS3427</name>
</gene>
<dbReference type="AlphaFoldDB" id="A0A448WET7"/>
<organism evidence="3 4">
    <name type="scientific">Protopolystoma xenopodis</name>
    <dbReference type="NCBI Taxonomy" id="117903"/>
    <lineage>
        <taxon>Eukaryota</taxon>
        <taxon>Metazoa</taxon>
        <taxon>Spiralia</taxon>
        <taxon>Lophotrochozoa</taxon>
        <taxon>Platyhelminthes</taxon>
        <taxon>Monogenea</taxon>
        <taxon>Polyopisthocotylea</taxon>
        <taxon>Polystomatidea</taxon>
        <taxon>Polystomatidae</taxon>
        <taxon>Protopolystoma</taxon>
    </lineage>
</organism>
<dbReference type="Pfam" id="PF23093">
    <property type="entry name" value="GBD_Tenm3"/>
    <property type="match status" value="1"/>
</dbReference>
<keyword evidence="1" id="KW-0472">Membrane</keyword>
<feature type="transmembrane region" description="Helical" evidence="1">
    <location>
        <begin position="9"/>
        <end position="27"/>
    </location>
</feature>
<reference evidence="3" key="1">
    <citation type="submission" date="2018-11" db="EMBL/GenBank/DDBJ databases">
        <authorList>
            <consortium name="Pathogen Informatics"/>
        </authorList>
    </citation>
    <scope>NUCLEOTIDE SEQUENCE</scope>
</reference>
<keyword evidence="1" id="KW-1133">Transmembrane helix</keyword>
<keyword evidence="4" id="KW-1185">Reference proteome</keyword>
<evidence type="ECO:0000256" key="1">
    <source>
        <dbReference type="SAM" id="Phobius"/>
    </source>
</evidence>
<accession>A0A448WET7</accession>
<name>A0A448WET7_9PLAT</name>
<keyword evidence="1" id="KW-0812">Transmembrane</keyword>
<evidence type="ECO:0000259" key="2">
    <source>
        <dbReference type="Pfam" id="PF23093"/>
    </source>
</evidence>
<dbReference type="EMBL" id="CAAALY010007740">
    <property type="protein sequence ID" value="VEL09987.1"/>
    <property type="molecule type" value="Genomic_DNA"/>
</dbReference>
<feature type="domain" description="Teneurin-1-4-like galactose-binding" evidence="2">
    <location>
        <begin position="45"/>
        <end position="113"/>
    </location>
</feature>
<evidence type="ECO:0000313" key="3">
    <source>
        <dbReference type="EMBL" id="VEL09987.1"/>
    </source>
</evidence>
<dbReference type="OrthoDB" id="6263050at2759"/>
<evidence type="ECO:0000313" key="4">
    <source>
        <dbReference type="Proteomes" id="UP000784294"/>
    </source>
</evidence>
<comment type="caution">
    <text evidence="3">The sequence shown here is derived from an EMBL/GenBank/DDBJ whole genome shotgun (WGS) entry which is preliminary data.</text>
</comment>
<sequence length="265" mass="30698">MKLISRKNLILYDIFLFCFYFSTVGLFDRQHPPKRIIESSPLHISLKPIAAWSGQLHVTTPRYYRYNITLPSALSSVGVLLRRHTMPTFVQHDIFDRVTARGLAPMDSTQINQYRSFDQFSFHPSAPAKMIPRYRARRNSAITAVRATDNQDIRLNRTKSNLLDNRPASHLFDRQNSISHDRVGYLESLGNFMKDVAWEVTRRNNLSLINSASPKITTRRWRRGTDTGGNIDDFVNPTSGLSLIKSSLDRSDFYYMIREVFYCLK</sequence>
<protein>
    <recommendedName>
        <fullName evidence="2">Teneurin-1-4-like galactose-binding domain-containing protein</fullName>
    </recommendedName>
</protein>